<dbReference type="PATRIC" id="fig|1698449.3.peg.1130"/>
<evidence type="ECO:0000259" key="1">
    <source>
        <dbReference type="Pfam" id="PF00561"/>
    </source>
</evidence>
<dbReference type="InterPro" id="IPR029058">
    <property type="entry name" value="AB_hydrolase_fold"/>
</dbReference>
<feature type="domain" description="AB hydrolase-1" evidence="1">
    <location>
        <begin position="32"/>
        <end position="219"/>
    </location>
</feature>
<reference evidence="2 3" key="1">
    <citation type="journal article" date="2015" name="Genome Announc.">
        <title>Genome Sequences of Oblitimonas alkaliphila gen. nov. sp. nov. (Proposed), a Novel Bacterium of the Pseudomonadaceae Family.</title>
        <authorList>
            <person name="Lauer A.C."/>
            <person name="Nicholson A.C."/>
            <person name="Humrighouse B.W."/>
            <person name="Emery B."/>
            <person name="Drobish A."/>
            <person name="Juieng P."/>
            <person name="Loparev V."/>
            <person name="McQuiston J.R."/>
        </authorList>
    </citation>
    <scope>NUCLEOTIDE SEQUENCE [LARGE SCALE GENOMIC DNA]</scope>
    <source>
        <strain evidence="2 3">E5571</strain>
    </source>
</reference>
<name>A0A0K1XDR9_9GAMM</name>
<proteinExistence type="predicted"/>
<organism evidence="2 3">
    <name type="scientific">Thiopseudomonas alkaliphila</name>
    <dbReference type="NCBI Taxonomy" id="1697053"/>
    <lineage>
        <taxon>Bacteria</taxon>
        <taxon>Pseudomonadati</taxon>
        <taxon>Pseudomonadota</taxon>
        <taxon>Gammaproteobacteria</taxon>
        <taxon>Pseudomonadales</taxon>
        <taxon>Pseudomonadaceae</taxon>
        <taxon>Thiopseudomonas</taxon>
    </lineage>
</organism>
<gene>
    <name evidence="2" type="ORF">AKN88_05645</name>
</gene>
<dbReference type="Proteomes" id="UP000063953">
    <property type="component" value="Chromosome"/>
</dbReference>
<evidence type="ECO:0000313" key="3">
    <source>
        <dbReference type="Proteomes" id="UP000063953"/>
    </source>
</evidence>
<accession>A0A0K1XDR9</accession>
<keyword evidence="3" id="KW-1185">Reference proteome</keyword>
<dbReference type="STRING" id="1697053.AKN87_08180"/>
<dbReference type="AlphaFoldDB" id="A0A0K1XDR9"/>
<dbReference type="SUPFAM" id="SSF53474">
    <property type="entry name" value="alpha/beta-Hydrolases"/>
    <property type="match status" value="1"/>
</dbReference>
<evidence type="ECO:0000313" key="2">
    <source>
        <dbReference type="EMBL" id="AKX59471.1"/>
    </source>
</evidence>
<dbReference type="InterPro" id="IPR000073">
    <property type="entry name" value="AB_hydrolase_1"/>
</dbReference>
<protein>
    <recommendedName>
        <fullName evidence="1">AB hydrolase-1 domain-containing protein</fullName>
    </recommendedName>
</protein>
<dbReference type="Gene3D" id="3.40.50.1820">
    <property type="entry name" value="alpha/beta hydrolase"/>
    <property type="match status" value="1"/>
</dbReference>
<dbReference type="EMBL" id="CP012365">
    <property type="protein sequence ID" value="AKX59471.1"/>
    <property type="molecule type" value="Genomic_DNA"/>
</dbReference>
<dbReference type="Pfam" id="PF00561">
    <property type="entry name" value="Abhydrolase_1"/>
    <property type="match status" value="1"/>
</dbReference>
<sequence length="238" mass="26055">MLNLVLLPGWGISADCLQPLAEALQQRFPKAQLQILPLPRFTQPNLAHALTELQEQLPSTPWLIGWSLGGMLALQLTQQLPVAGVITIASNACFTQRPDWPWAMAQEDFAAFQQGCAAQLTSTLKRFSLLCSQGADNPRQLAKQLLPFKQTPEQASHGLSLLQQLDNRQLLAQLAVPQLHILAQQDALVPLACSSALQQLTHQAHIATFNGSHALVMEQPAALATRMAHFIREADDAE</sequence>
<dbReference type="RefSeq" id="WP_053100652.1">
    <property type="nucleotide sequence ID" value="NZ_CP012365.1"/>
</dbReference>